<dbReference type="Proteomes" id="UP000826616">
    <property type="component" value="Chromosome"/>
</dbReference>
<dbReference type="InterPro" id="IPR001041">
    <property type="entry name" value="2Fe-2S_ferredoxin-type"/>
</dbReference>
<proteinExistence type="predicted"/>
<evidence type="ECO:0000313" key="5">
    <source>
        <dbReference type="Proteomes" id="UP000826616"/>
    </source>
</evidence>
<dbReference type="PANTHER" id="PTHR43644:SF1">
    <property type="entry name" value="NAD(P)H-FLAVIN REDUCTASE"/>
    <property type="match status" value="1"/>
</dbReference>
<dbReference type="InterPro" id="IPR012675">
    <property type="entry name" value="Beta-grasp_dom_sf"/>
</dbReference>
<dbReference type="PANTHER" id="PTHR43644">
    <property type="entry name" value="NA(+)-TRANSLOCATING NADH-QUINONE REDUCTASE SUBUNIT"/>
    <property type="match status" value="1"/>
</dbReference>
<evidence type="ECO:0000256" key="1">
    <source>
        <dbReference type="ARBA" id="ARBA00022630"/>
    </source>
</evidence>
<dbReference type="SUPFAM" id="SSF54292">
    <property type="entry name" value="2Fe-2S ferredoxin-like"/>
    <property type="match status" value="1"/>
</dbReference>
<dbReference type="Pfam" id="PF00111">
    <property type="entry name" value="Fer2"/>
    <property type="match status" value="1"/>
</dbReference>
<dbReference type="CDD" id="cd00207">
    <property type="entry name" value="fer2"/>
    <property type="match status" value="1"/>
</dbReference>
<feature type="domain" description="2Fe-2S ferredoxin-type" evidence="3">
    <location>
        <begin position="11"/>
        <end position="104"/>
    </location>
</feature>
<name>A0ABX8YDY1_ANETH</name>
<keyword evidence="2" id="KW-0274">FAD</keyword>
<keyword evidence="1" id="KW-0285">Flavoprotein</keyword>
<dbReference type="InterPro" id="IPR036010">
    <property type="entry name" value="2Fe-2S_ferredoxin-like_sf"/>
</dbReference>
<gene>
    <name evidence="4" type="ORF">K3F53_06500</name>
</gene>
<reference evidence="4 5" key="1">
    <citation type="submission" date="2021-08" db="EMBL/GenBank/DDBJ databases">
        <title>Complete genome sequence of the strain Aneurinibacillus thermoaerophilus CCM 8960.</title>
        <authorList>
            <person name="Musilova J."/>
            <person name="Kourilova X."/>
            <person name="Pernicova I."/>
            <person name="Bezdicek M."/>
            <person name="Lengerova M."/>
            <person name="Obruca S."/>
            <person name="Sedlar K."/>
        </authorList>
    </citation>
    <scope>NUCLEOTIDE SEQUENCE [LARGE SCALE GENOMIC DNA]</scope>
    <source>
        <strain evidence="4 5">CCM 8960</strain>
    </source>
</reference>
<keyword evidence="5" id="KW-1185">Reference proteome</keyword>
<dbReference type="PROSITE" id="PS51085">
    <property type="entry name" value="2FE2S_FER_2"/>
    <property type="match status" value="1"/>
</dbReference>
<evidence type="ECO:0000256" key="2">
    <source>
        <dbReference type="ARBA" id="ARBA00022827"/>
    </source>
</evidence>
<accession>A0ABX8YDY1</accession>
<evidence type="ECO:0000313" key="4">
    <source>
        <dbReference type="EMBL" id="QYY43844.1"/>
    </source>
</evidence>
<dbReference type="EMBL" id="CP080764">
    <property type="protein sequence ID" value="QYY43844.1"/>
    <property type="molecule type" value="Genomic_DNA"/>
</dbReference>
<evidence type="ECO:0000259" key="3">
    <source>
        <dbReference type="PROSITE" id="PS51085"/>
    </source>
</evidence>
<protein>
    <submittedName>
        <fullName evidence="4">2Fe-2S iron-sulfur cluster binding domain-containing protein</fullName>
    </submittedName>
</protein>
<dbReference type="Gene3D" id="3.10.20.30">
    <property type="match status" value="1"/>
</dbReference>
<sequence length="123" mass="13711">MYFYLGVVVMPKLTFIPVNRSVQVRIGETILRAASRARVAISQRCGGKGACMMCKVQVAEGSKVSSPKELERRMIGAQNLARGIRLACQTRVQGETRVHLPESRLAAVVRAQLEKQRQELDEE</sequence>
<organism evidence="4 5">
    <name type="scientific">Aneurinibacillus thermoaerophilus</name>
    <dbReference type="NCBI Taxonomy" id="143495"/>
    <lineage>
        <taxon>Bacteria</taxon>
        <taxon>Bacillati</taxon>
        <taxon>Bacillota</taxon>
        <taxon>Bacilli</taxon>
        <taxon>Bacillales</taxon>
        <taxon>Paenibacillaceae</taxon>
        <taxon>Aneurinibacillus group</taxon>
        <taxon>Aneurinibacillus</taxon>
    </lineage>
</organism>